<reference evidence="2" key="1">
    <citation type="submission" date="2016-03" db="EMBL/GenBank/DDBJ databases">
        <authorList>
            <person name="Devillers Hugo."/>
        </authorList>
    </citation>
    <scope>NUCLEOTIDE SEQUENCE [LARGE SCALE GENOMIC DNA]</scope>
</reference>
<gene>
    <name evidence="1" type="ORF">LANO_0G17898G</name>
</gene>
<protein>
    <submittedName>
        <fullName evidence="1">LANO_0G17898g1_1</fullName>
    </submittedName>
</protein>
<name>A0A1G4KKX1_9SACH</name>
<keyword evidence="2" id="KW-1185">Reference proteome</keyword>
<accession>A0A1G4KKX1</accession>
<dbReference type="OrthoDB" id="4074785at2759"/>
<dbReference type="EMBL" id="LT598453">
    <property type="protein sequence ID" value="SCV05074.1"/>
    <property type="molecule type" value="Genomic_DNA"/>
</dbReference>
<evidence type="ECO:0000313" key="2">
    <source>
        <dbReference type="Proteomes" id="UP000189911"/>
    </source>
</evidence>
<sequence length="281" mass="32522">MLRSRSNFINDIYLLHKPLIFGGTLRSWLNVLGITKKRLRCRNQAKGNERFCHLHTWQSQDCKVAKLSPTTPKLPGFIYIYTYTQLFESIVRRNQKQLNWLHMDYSILRENKSLPLSQWTAQDHILLKVGMTRKRTVLARLLEWESSCKHPITGLDPAKVKELCRSQSAGPAKRDSSLARLFQKLSISRKAKPIATTDVRNAMPFHGFRDGGFYVANGRSLEDIESGIHRYLWKRFGQGLIYCHGCKNEQGEPKRHKEWFLVPIAQVPDVFKIISAICNDN</sequence>
<dbReference type="PANTHER" id="PTHR28094">
    <property type="entry name" value="MEIOTICALLY UP-REGULATED GENE 113 PROTEIN"/>
    <property type="match status" value="1"/>
</dbReference>
<proteinExistence type="predicted"/>
<evidence type="ECO:0000313" key="1">
    <source>
        <dbReference type="EMBL" id="SCV05074.1"/>
    </source>
</evidence>
<dbReference type="AlphaFoldDB" id="A0A1G4KKX1"/>
<dbReference type="PANTHER" id="PTHR28094:SF1">
    <property type="entry name" value="MEIOTICALLY UP-REGULATED GENE 113 PROTEIN"/>
    <property type="match status" value="1"/>
</dbReference>
<dbReference type="Proteomes" id="UP000189911">
    <property type="component" value="Chromosome G"/>
</dbReference>
<dbReference type="InterPro" id="IPR053006">
    <property type="entry name" value="Meiosis_regulatory"/>
</dbReference>
<organism evidence="1 2">
    <name type="scientific">Lachancea nothofagi CBS 11611</name>
    <dbReference type="NCBI Taxonomy" id="1266666"/>
    <lineage>
        <taxon>Eukaryota</taxon>
        <taxon>Fungi</taxon>
        <taxon>Dikarya</taxon>
        <taxon>Ascomycota</taxon>
        <taxon>Saccharomycotina</taxon>
        <taxon>Saccharomycetes</taxon>
        <taxon>Saccharomycetales</taxon>
        <taxon>Saccharomycetaceae</taxon>
        <taxon>Lachancea</taxon>
    </lineage>
</organism>